<dbReference type="Gene3D" id="3.20.20.105">
    <property type="entry name" value="Queuine tRNA-ribosyltransferase-like"/>
    <property type="match status" value="1"/>
</dbReference>
<protein>
    <recommendedName>
        <fullName evidence="2">tRNA-guanine(15) transglycosylase-like domain-containing protein</fullName>
    </recommendedName>
</protein>
<dbReference type="AlphaFoldDB" id="A0A2G9T9B5"/>
<dbReference type="Proteomes" id="UP000230423">
    <property type="component" value="Unassembled WGS sequence"/>
</dbReference>
<keyword evidence="1" id="KW-0862">Zinc</keyword>
<dbReference type="PANTHER" id="PTHR43530:SF1">
    <property type="entry name" value="QUEUINE TRNA-RIBOSYLTRANSFERASE CATALYTIC SUBUNIT 1"/>
    <property type="match status" value="1"/>
</dbReference>
<feature type="domain" description="tRNA-guanine(15) transglycosylase-like" evidence="2">
    <location>
        <begin position="1"/>
        <end position="42"/>
    </location>
</feature>
<evidence type="ECO:0000259" key="2">
    <source>
        <dbReference type="Pfam" id="PF01702"/>
    </source>
</evidence>
<dbReference type="SUPFAM" id="SSF51713">
    <property type="entry name" value="tRNA-guanine transglycosylase"/>
    <property type="match status" value="1"/>
</dbReference>
<dbReference type="GO" id="GO:0008479">
    <property type="term" value="F:tRNA-guanosine(34) queuine transglycosylase activity"/>
    <property type="evidence" value="ECO:0007669"/>
    <property type="project" value="TreeGrafter"/>
</dbReference>
<dbReference type="GO" id="GO:0005829">
    <property type="term" value="C:cytosol"/>
    <property type="evidence" value="ECO:0007669"/>
    <property type="project" value="TreeGrafter"/>
</dbReference>
<accession>A0A2G9T9B5</accession>
<feature type="non-terminal residue" evidence="3">
    <location>
        <position position="1"/>
    </location>
</feature>
<name>A0A2G9T9B5_TELCI</name>
<dbReference type="Pfam" id="PF01702">
    <property type="entry name" value="TGT"/>
    <property type="match status" value="1"/>
</dbReference>
<dbReference type="GO" id="GO:0006400">
    <property type="term" value="P:tRNA modification"/>
    <property type="evidence" value="ECO:0007669"/>
    <property type="project" value="InterPro"/>
</dbReference>
<evidence type="ECO:0000313" key="4">
    <source>
        <dbReference type="Proteomes" id="UP000230423"/>
    </source>
</evidence>
<evidence type="ECO:0000256" key="1">
    <source>
        <dbReference type="ARBA" id="ARBA00022833"/>
    </source>
</evidence>
<dbReference type="OrthoDB" id="10249838at2759"/>
<evidence type="ECO:0000313" key="3">
    <source>
        <dbReference type="EMBL" id="PIO54468.1"/>
    </source>
</evidence>
<proteinExistence type="predicted"/>
<sequence length="66" mass="7704">ETVGCHLVSVHNIRHQLRLMEDVRDAIDTGKVQEFLDKFLKESFLTEPIPQWVRDAVEFMGYKLAC</sequence>
<gene>
    <name evidence="3" type="ORF">TELCIR_24169</name>
</gene>
<organism evidence="3 4">
    <name type="scientific">Teladorsagia circumcincta</name>
    <name type="common">Brown stomach worm</name>
    <name type="synonym">Ostertagia circumcincta</name>
    <dbReference type="NCBI Taxonomy" id="45464"/>
    <lineage>
        <taxon>Eukaryota</taxon>
        <taxon>Metazoa</taxon>
        <taxon>Ecdysozoa</taxon>
        <taxon>Nematoda</taxon>
        <taxon>Chromadorea</taxon>
        <taxon>Rhabditida</taxon>
        <taxon>Rhabditina</taxon>
        <taxon>Rhabditomorpha</taxon>
        <taxon>Strongyloidea</taxon>
        <taxon>Trichostrongylidae</taxon>
        <taxon>Teladorsagia</taxon>
    </lineage>
</organism>
<dbReference type="PANTHER" id="PTHR43530">
    <property type="entry name" value="QUEUINE TRNA-RIBOSYLTRANSFERASE CATALYTIC SUBUNIT 1"/>
    <property type="match status" value="1"/>
</dbReference>
<reference evidence="3 4" key="1">
    <citation type="submission" date="2015-09" db="EMBL/GenBank/DDBJ databases">
        <title>Draft genome of the parasitic nematode Teladorsagia circumcincta isolate WARC Sus (inbred).</title>
        <authorList>
            <person name="Mitreva M."/>
        </authorList>
    </citation>
    <scope>NUCLEOTIDE SEQUENCE [LARGE SCALE GENOMIC DNA]</scope>
    <source>
        <strain evidence="3 4">S</strain>
    </source>
</reference>
<dbReference type="EMBL" id="KZ396308">
    <property type="protein sequence ID" value="PIO54468.1"/>
    <property type="molecule type" value="Genomic_DNA"/>
</dbReference>
<dbReference type="InterPro" id="IPR036511">
    <property type="entry name" value="TGT-like_sf"/>
</dbReference>
<dbReference type="InterPro" id="IPR002616">
    <property type="entry name" value="tRNA_ribo_trans-like"/>
</dbReference>
<keyword evidence="4" id="KW-1185">Reference proteome</keyword>